<proteinExistence type="predicted"/>
<reference evidence="3" key="1">
    <citation type="journal article" date="2019" name="Plant Biotechnol. J.">
        <title>Genome sequencing of the Australian wild diploid species Gossypium australe highlights disease resistance and delayed gland morphogenesis.</title>
        <authorList>
            <person name="Cai Y."/>
            <person name="Cai X."/>
            <person name="Wang Q."/>
            <person name="Wang P."/>
            <person name="Zhang Y."/>
            <person name="Cai C."/>
            <person name="Xu Y."/>
            <person name="Wang K."/>
            <person name="Zhou Z."/>
            <person name="Wang C."/>
            <person name="Geng S."/>
            <person name="Li B."/>
            <person name="Dong Q."/>
            <person name="Hou Y."/>
            <person name="Wang H."/>
            <person name="Ai P."/>
            <person name="Liu Z."/>
            <person name="Yi F."/>
            <person name="Sun M."/>
            <person name="An G."/>
            <person name="Cheng J."/>
            <person name="Zhang Y."/>
            <person name="Shi Q."/>
            <person name="Xie Y."/>
            <person name="Shi X."/>
            <person name="Chang Y."/>
            <person name="Huang F."/>
            <person name="Chen Y."/>
            <person name="Hong S."/>
            <person name="Mi L."/>
            <person name="Sun Q."/>
            <person name="Zhang L."/>
            <person name="Zhou B."/>
            <person name="Peng R."/>
            <person name="Zhang X."/>
            <person name="Liu F."/>
        </authorList>
    </citation>
    <scope>NUCLEOTIDE SEQUENCE [LARGE SCALE GENOMIC DNA]</scope>
    <source>
        <strain evidence="3">cv. PA1801</strain>
    </source>
</reference>
<comment type="caution">
    <text evidence="2">The sequence shown here is derived from an EMBL/GenBank/DDBJ whole genome shotgun (WGS) entry which is preliminary data.</text>
</comment>
<dbReference type="Proteomes" id="UP000325315">
    <property type="component" value="Unassembled WGS sequence"/>
</dbReference>
<dbReference type="PANTHER" id="PTHR45835:SF99">
    <property type="entry name" value="CHROMO DOMAIN-CONTAINING PROTEIN-RELATED"/>
    <property type="match status" value="1"/>
</dbReference>
<sequence length="232" mass="27342">MDFVTGLLLPLRKKKVVWVIVDQLTKSAHFFFAVRTNCTTYLRQLYLIRILGSLRDSRNNSINLLVRDSTSAHLFTRRQMCNLNVWQCYLPLAEIVYNNSFQSSIQMALYEALYGCRCQTPICWSELCERKVVGPELIQEIEDIVKVIRDRLKTTFKKQKSYMDLKHRDIEFVVCDKVFLKISPPKKILRYKQKGKLSTRFIGLYEITERVKLVSYLLALRITLEKIYISNL</sequence>
<evidence type="ECO:0000313" key="3">
    <source>
        <dbReference type="Proteomes" id="UP000325315"/>
    </source>
</evidence>
<dbReference type="AlphaFoldDB" id="A0A5B6UU43"/>
<keyword evidence="3" id="KW-1185">Reference proteome</keyword>
<gene>
    <name evidence="2" type="ORF">EPI10_028206</name>
</gene>
<dbReference type="PANTHER" id="PTHR45835">
    <property type="entry name" value="YALI0A06105P"/>
    <property type="match status" value="1"/>
</dbReference>
<feature type="domain" description="Tf2-1-like SH3-like" evidence="1">
    <location>
        <begin position="176"/>
        <end position="227"/>
    </location>
</feature>
<protein>
    <submittedName>
        <fullName evidence="2">Pol protein</fullName>
    </submittedName>
</protein>
<dbReference type="InterPro" id="IPR056924">
    <property type="entry name" value="SH3_Tf2-1"/>
</dbReference>
<dbReference type="InterPro" id="IPR036397">
    <property type="entry name" value="RNaseH_sf"/>
</dbReference>
<dbReference type="OrthoDB" id="996762at2759"/>
<accession>A0A5B6UU43</accession>
<organism evidence="2 3">
    <name type="scientific">Gossypium australe</name>
    <dbReference type="NCBI Taxonomy" id="47621"/>
    <lineage>
        <taxon>Eukaryota</taxon>
        <taxon>Viridiplantae</taxon>
        <taxon>Streptophyta</taxon>
        <taxon>Embryophyta</taxon>
        <taxon>Tracheophyta</taxon>
        <taxon>Spermatophyta</taxon>
        <taxon>Magnoliopsida</taxon>
        <taxon>eudicotyledons</taxon>
        <taxon>Gunneridae</taxon>
        <taxon>Pentapetalae</taxon>
        <taxon>rosids</taxon>
        <taxon>malvids</taxon>
        <taxon>Malvales</taxon>
        <taxon>Malvaceae</taxon>
        <taxon>Malvoideae</taxon>
        <taxon>Gossypium</taxon>
    </lineage>
</organism>
<evidence type="ECO:0000313" key="2">
    <source>
        <dbReference type="EMBL" id="KAA3461651.1"/>
    </source>
</evidence>
<dbReference type="Pfam" id="PF24626">
    <property type="entry name" value="SH3_Tf2-1"/>
    <property type="match status" value="1"/>
</dbReference>
<dbReference type="GO" id="GO:0003676">
    <property type="term" value="F:nucleic acid binding"/>
    <property type="evidence" value="ECO:0007669"/>
    <property type="project" value="InterPro"/>
</dbReference>
<dbReference type="Gene3D" id="3.30.420.10">
    <property type="entry name" value="Ribonuclease H-like superfamily/Ribonuclease H"/>
    <property type="match status" value="1"/>
</dbReference>
<dbReference type="EMBL" id="SMMG02000009">
    <property type="protein sequence ID" value="KAA3461651.1"/>
    <property type="molecule type" value="Genomic_DNA"/>
</dbReference>
<evidence type="ECO:0000259" key="1">
    <source>
        <dbReference type="Pfam" id="PF24626"/>
    </source>
</evidence>
<name>A0A5B6UU43_9ROSI</name>